<dbReference type="EMBL" id="AP021857">
    <property type="protein sequence ID" value="BBO21237.1"/>
    <property type="molecule type" value="Genomic_DNA"/>
</dbReference>
<protein>
    <submittedName>
        <fullName evidence="2">Uncharacterized protein</fullName>
    </submittedName>
</protein>
<sequence>MVRAPDVVHLDDIDTEAVDGLAGLDDAPELDAARLAIAHPAGGDGRLAGFEDALKRCAIGRKLGIQADPELTIEGLTGDAPGDPGDEGREVFDRDIPHFR</sequence>
<feature type="region of interest" description="Disordered" evidence="1">
    <location>
        <begin position="76"/>
        <end position="100"/>
    </location>
</feature>
<evidence type="ECO:0000313" key="3">
    <source>
        <dbReference type="Proteomes" id="UP000662914"/>
    </source>
</evidence>
<organism evidence="2 3">
    <name type="scientific">Candidatus Desulfobacillus denitrificans</name>
    <dbReference type="NCBI Taxonomy" id="2608985"/>
    <lineage>
        <taxon>Bacteria</taxon>
        <taxon>Pseudomonadati</taxon>
        <taxon>Pseudomonadota</taxon>
        <taxon>Betaproteobacteria</taxon>
        <taxon>Candidatus Desulfobacillus</taxon>
    </lineage>
</organism>
<evidence type="ECO:0000256" key="1">
    <source>
        <dbReference type="SAM" id="MobiDB-lite"/>
    </source>
</evidence>
<proteinExistence type="predicted"/>
<accession>A0A809RY08</accession>
<gene>
    <name evidence="2" type="ORF">DSYM_19360</name>
</gene>
<dbReference type="KEGG" id="ddz:DSYM_19360"/>
<feature type="compositionally biased region" description="Basic and acidic residues" evidence="1">
    <location>
        <begin position="86"/>
        <end position="100"/>
    </location>
</feature>
<dbReference type="AlphaFoldDB" id="A0A809RY08"/>
<dbReference type="Proteomes" id="UP000662914">
    <property type="component" value="Chromosome"/>
</dbReference>
<evidence type="ECO:0000313" key="2">
    <source>
        <dbReference type="EMBL" id="BBO21237.1"/>
    </source>
</evidence>
<name>A0A809RY08_9PROT</name>
<reference evidence="2" key="1">
    <citation type="journal article" name="DNA Res.">
        <title>The physiological potential of anammox bacteria as revealed by their core genome structure.</title>
        <authorList>
            <person name="Okubo T."/>
            <person name="Toyoda A."/>
            <person name="Fukuhara K."/>
            <person name="Uchiyama I."/>
            <person name="Harigaya Y."/>
            <person name="Kuroiwa M."/>
            <person name="Suzuki T."/>
            <person name="Murakami Y."/>
            <person name="Suwa Y."/>
            <person name="Takami H."/>
        </authorList>
    </citation>
    <scope>NUCLEOTIDE SEQUENCE</scope>
    <source>
        <strain evidence="2">317325-3</strain>
    </source>
</reference>